<name>A0ACB8QT72_9AGAM</name>
<proteinExistence type="predicted"/>
<protein>
    <submittedName>
        <fullName evidence="1">Uncharacterized protein</fullName>
    </submittedName>
</protein>
<accession>A0ACB8QT72</accession>
<gene>
    <name evidence="1" type="ORF">K488DRAFT_44306</name>
</gene>
<dbReference type="Proteomes" id="UP000814128">
    <property type="component" value="Unassembled WGS sequence"/>
</dbReference>
<comment type="caution">
    <text evidence="1">The sequence shown here is derived from an EMBL/GenBank/DDBJ whole genome shotgun (WGS) entry which is preliminary data.</text>
</comment>
<organism evidence="1 2">
    <name type="scientific">Vararia minispora EC-137</name>
    <dbReference type="NCBI Taxonomy" id="1314806"/>
    <lineage>
        <taxon>Eukaryota</taxon>
        <taxon>Fungi</taxon>
        <taxon>Dikarya</taxon>
        <taxon>Basidiomycota</taxon>
        <taxon>Agaricomycotina</taxon>
        <taxon>Agaricomycetes</taxon>
        <taxon>Russulales</taxon>
        <taxon>Lachnocladiaceae</taxon>
        <taxon>Vararia</taxon>
    </lineage>
</organism>
<keyword evidence="2" id="KW-1185">Reference proteome</keyword>
<dbReference type="EMBL" id="MU273491">
    <property type="protein sequence ID" value="KAI0035009.1"/>
    <property type="molecule type" value="Genomic_DNA"/>
</dbReference>
<evidence type="ECO:0000313" key="1">
    <source>
        <dbReference type="EMBL" id="KAI0035009.1"/>
    </source>
</evidence>
<sequence length="620" mass="68426">MIAVDSKSGPSLLGTTSMGLVQLQNVLGAVNTFPFVKYIASIGIQILQIVIARSTDAQTNNDGFRALAMRTRDIVLAVAQSCEGMQDMAAQLEKDLTQLTGTMNDILTFATEKISRRRYKKLFSKADDMAAIKALDAQLTHAFQIFEIQSSVSSRLLQHQMVQQISALSVNSQPVPSAFIRDIPLRIDEGIYLVKSAVDGRVVEVDNLKRPESVHAFLAPSCEGRLQTQLWVIKRMGKKPAYIIQSFAFGSVLDVWQASADPGTHVVAHELNGGGNQLWAFYGSREGTLGDYCTIHSTGCQTVLDAGCPVSRAHCDCAHSTNLPHQGPFASQEWTLIRFSYSPSPHPSLSLHGYASSASAFSDTAFKRSFRLQNVSSGLFATLIADRPQGPNVVLRPERSSSLWTFVHTLHRLRDPDIFAIATTSSGVRATVDHWGGRYINVSKFWPSNDFHGWVVSPRDGVFLFRNHATRRYLCAGSDSNVDAQPLDANNPSCHWQLIDAVTGDVWRVLYDPELTILPSEISSSTSQSPLPPSPLQPGLTLRVGYATEQMHADLAKTLLMEHDMLRYLLRSGYNAIVLAPRVMVGWHMGRISRVKLSDDEAEYADRLENRSRSLDPCIP</sequence>
<evidence type="ECO:0000313" key="2">
    <source>
        <dbReference type="Proteomes" id="UP000814128"/>
    </source>
</evidence>
<reference evidence="1" key="1">
    <citation type="submission" date="2021-02" db="EMBL/GenBank/DDBJ databases">
        <authorList>
            <consortium name="DOE Joint Genome Institute"/>
            <person name="Ahrendt S."/>
            <person name="Looney B.P."/>
            <person name="Miyauchi S."/>
            <person name="Morin E."/>
            <person name="Drula E."/>
            <person name="Courty P.E."/>
            <person name="Chicoki N."/>
            <person name="Fauchery L."/>
            <person name="Kohler A."/>
            <person name="Kuo A."/>
            <person name="Labutti K."/>
            <person name="Pangilinan J."/>
            <person name="Lipzen A."/>
            <person name="Riley R."/>
            <person name="Andreopoulos W."/>
            <person name="He G."/>
            <person name="Johnson J."/>
            <person name="Barry K.W."/>
            <person name="Grigoriev I.V."/>
            <person name="Nagy L."/>
            <person name="Hibbett D."/>
            <person name="Henrissat B."/>
            <person name="Matheny P.B."/>
            <person name="Labbe J."/>
            <person name="Martin F."/>
        </authorList>
    </citation>
    <scope>NUCLEOTIDE SEQUENCE</scope>
    <source>
        <strain evidence="1">EC-137</strain>
    </source>
</reference>
<reference evidence="1" key="2">
    <citation type="journal article" date="2022" name="New Phytol.">
        <title>Evolutionary transition to the ectomycorrhizal habit in the genomes of a hyperdiverse lineage of mushroom-forming fungi.</title>
        <authorList>
            <person name="Looney B."/>
            <person name="Miyauchi S."/>
            <person name="Morin E."/>
            <person name="Drula E."/>
            <person name="Courty P.E."/>
            <person name="Kohler A."/>
            <person name="Kuo A."/>
            <person name="LaButti K."/>
            <person name="Pangilinan J."/>
            <person name="Lipzen A."/>
            <person name="Riley R."/>
            <person name="Andreopoulos W."/>
            <person name="He G."/>
            <person name="Johnson J."/>
            <person name="Nolan M."/>
            <person name="Tritt A."/>
            <person name="Barry K.W."/>
            <person name="Grigoriev I.V."/>
            <person name="Nagy L.G."/>
            <person name="Hibbett D."/>
            <person name="Henrissat B."/>
            <person name="Matheny P.B."/>
            <person name="Labbe J."/>
            <person name="Martin F.M."/>
        </authorList>
    </citation>
    <scope>NUCLEOTIDE SEQUENCE</scope>
    <source>
        <strain evidence="1">EC-137</strain>
    </source>
</reference>